<evidence type="ECO:0000313" key="11">
    <source>
        <dbReference type="Proteomes" id="UP000237351"/>
    </source>
</evidence>
<dbReference type="Proteomes" id="UP000237351">
    <property type="component" value="Chromosome"/>
</dbReference>
<evidence type="ECO:0000256" key="4">
    <source>
        <dbReference type="ARBA" id="ARBA00022768"/>
    </source>
</evidence>
<comment type="similarity">
    <text evidence="1 6 7">Belongs to the EF-Ts family.</text>
</comment>
<feature type="domain" description="Translation elongation factor EFTs/EF1B dimerisation" evidence="9">
    <location>
        <begin position="70"/>
        <end position="289"/>
    </location>
</feature>
<evidence type="ECO:0000313" key="10">
    <source>
        <dbReference type="EMBL" id="ARN85187.1"/>
    </source>
</evidence>
<dbReference type="SUPFAM" id="SSF46934">
    <property type="entry name" value="UBA-like"/>
    <property type="match status" value="1"/>
</dbReference>
<dbReference type="InterPro" id="IPR036402">
    <property type="entry name" value="EF-Ts_dimer_sf"/>
</dbReference>
<protein>
    <recommendedName>
        <fullName evidence="2 6">Elongation factor Ts</fullName>
        <shortName evidence="6">EF-Ts</shortName>
    </recommendedName>
</protein>
<dbReference type="FunFam" id="1.10.286.20:FF:000001">
    <property type="entry name" value="Elongation factor Ts"/>
    <property type="match status" value="1"/>
</dbReference>
<dbReference type="Gene3D" id="1.10.8.10">
    <property type="entry name" value="DNA helicase RuvA subunit, C-terminal domain"/>
    <property type="match status" value="1"/>
</dbReference>
<keyword evidence="4 6" id="KW-0251">Elongation factor</keyword>
<accession>A0A1W6N5Q8</accession>
<dbReference type="AlphaFoldDB" id="A0A1W6N5Q8"/>
<reference evidence="10 11" key="1">
    <citation type="submission" date="2014-06" db="EMBL/GenBank/DDBJ databases">
        <title>The genome of the endonuclear symbiont Nucleicultrix amoebiphila.</title>
        <authorList>
            <person name="Schulz F."/>
            <person name="Horn M."/>
        </authorList>
    </citation>
    <scope>NUCLEOTIDE SEQUENCE [LARGE SCALE GENOMIC DNA]</scope>
    <source>
        <strain evidence="10 11">FS5</strain>
    </source>
</reference>
<keyword evidence="11" id="KW-1185">Reference proteome</keyword>
<dbReference type="HAMAP" id="MF_00050">
    <property type="entry name" value="EF_Ts"/>
    <property type="match status" value="1"/>
</dbReference>
<organism evidence="10 11">
    <name type="scientific">Candidatus Nucleicultrix amoebiphila FS5</name>
    <dbReference type="NCBI Taxonomy" id="1414854"/>
    <lineage>
        <taxon>Bacteria</taxon>
        <taxon>Pseudomonadati</taxon>
        <taxon>Pseudomonadota</taxon>
        <taxon>Alphaproteobacteria</taxon>
        <taxon>Holosporales</taxon>
        <taxon>Candidatus Nucleicultricaceae</taxon>
        <taxon>Candidatus Nucleicultrix</taxon>
    </lineage>
</organism>
<evidence type="ECO:0000256" key="1">
    <source>
        <dbReference type="ARBA" id="ARBA00005532"/>
    </source>
</evidence>
<keyword evidence="5 6" id="KW-0648">Protein biosynthesis</keyword>
<dbReference type="InterPro" id="IPR009060">
    <property type="entry name" value="UBA-like_sf"/>
</dbReference>
<dbReference type="Gene3D" id="1.10.286.20">
    <property type="match status" value="1"/>
</dbReference>
<dbReference type="Gene3D" id="3.30.479.20">
    <property type="entry name" value="Elongation factor Ts, dimerisation domain"/>
    <property type="match status" value="2"/>
</dbReference>
<sequence length="308" mass="33754">MTITAATVRELRDRTGAGMMDCKKALEENKGDLEAAIDWLRKKGLAAAAKKAARAAAEGLVGALTLGKRGALLEVNAETDFVSRNHKFQEYVTKVTEIVEKSSDDIEALKKAAYPQTGRTVAEELTELVSVIGENLNLRRAKVLEVTDGVVANYIHSAIATNLGRIGVLVALESTGDKDQLMALGRKIAMHIAAAHPQSNTVTDLDPALLERERRILTEQAKESGKPAEFLDKMIEGRIRKYYEEVVLHEQLFLIDDTKRKVSKVVEDAAKEIGAPITLKAFACFRIGEGIEVEEKDFAAEVAEQLKK</sequence>
<dbReference type="GO" id="GO:0005737">
    <property type="term" value="C:cytoplasm"/>
    <property type="evidence" value="ECO:0007669"/>
    <property type="project" value="UniProtKB-SubCell"/>
</dbReference>
<dbReference type="SUPFAM" id="SSF54713">
    <property type="entry name" value="Elongation factor Ts (EF-Ts), dimerisation domain"/>
    <property type="match status" value="2"/>
</dbReference>
<dbReference type="FunFam" id="1.10.8.10:FF:000001">
    <property type="entry name" value="Elongation factor Ts"/>
    <property type="match status" value="1"/>
</dbReference>
<gene>
    <name evidence="6" type="primary">tsf</name>
    <name evidence="10" type="ORF">GQ61_07720</name>
</gene>
<dbReference type="CDD" id="cd14275">
    <property type="entry name" value="UBA_EF-Ts"/>
    <property type="match status" value="1"/>
</dbReference>
<dbReference type="KEGG" id="naf:GQ61_07720"/>
<evidence type="ECO:0000256" key="8">
    <source>
        <dbReference type="RuleBase" id="RU000643"/>
    </source>
</evidence>
<name>A0A1W6N5Q8_9PROT</name>
<dbReference type="InterPro" id="IPR014039">
    <property type="entry name" value="Transl_elong_EFTs/EF1B_dimer"/>
</dbReference>
<proteinExistence type="inferred from homology"/>
<dbReference type="Pfam" id="PF00889">
    <property type="entry name" value="EF_TS"/>
    <property type="match status" value="1"/>
</dbReference>
<dbReference type="PANTHER" id="PTHR11741">
    <property type="entry name" value="ELONGATION FACTOR TS"/>
    <property type="match status" value="1"/>
</dbReference>
<dbReference type="PANTHER" id="PTHR11741:SF0">
    <property type="entry name" value="ELONGATION FACTOR TS, MITOCHONDRIAL"/>
    <property type="match status" value="1"/>
</dbReference>
<dbReference type="PROSITE" id="PS01126">
    <property type="entry name" value="EF_TS_1"/>
    <property type="match status" value="1"/>
</dbReference>
<evidence type="ECO:0000256" key="5">
    <source>
        <dbReference type="ARBA" id="ARBA00022917"/>
    </source>
</evidence>
<dbReference type="InterPro" id="IPR001816">
    <property type="entry name" value="Transl_elong_EFTs/EF1B"/>
</dbReference>
<comment type="function">
    <text evidence="6 7">Associates with the EF-Tu.GDP complex and induces the exchange of GDP to GTP. It remains bound to the aminoacyl-tRNA.EF-Tu.GTP complex up to the GTP hydrolysis stage on the ribosome.</text>
</comment>
<dbReference type="PROSITE" id="PS01127">
    <property type="entry name" value="EF_TS_2"/>
    <property type="match status" value="1"/>
</dbReference>
<evidence type="ECO:0000256" key="6">
    <source>
        <dbReference type="HAMAP-Rule" id="MF_00050"/>
    </source>
</evidence>
<dbReference type="InterPro" id="IPR018101">
    <property type="entry name" value="Transl_elong_Ts_CS"/>
</dbReference>
<dbReference type="OrthoDB" id="9808348at2"/>
<keyword evidence="3 6" id="KW-0963">Cytoplasm</keyword>
<dbReference type="GO" id="GO:0003746">
    <property type="term" value="F:translation elongation factor activity"/>
    <property type="evidence" value="ECO:0007669"/>
    <property type="project" value="UniProtKB-UniRule"/>
</dbReference>
<dbReference type="STRING" id="1414854.GQ61_07720"/>
<dbReference type="EMBL" id="CP008743">
    <property type="protein sequence ID" value="ARN85187.1"/>
    <property type="molecule type" value="Genomic_DNA"/>
</dbReference>
<feature type="region of interest" description="Involved in Mg(2+) ion dislocation from EF-Tu" evidence="6">
    <location>
        <begin position="79"/>
        <end position="82"/>
    </location>
</feature>
<evidence type="ECO:0000259" key="9">
    <source>
        <dbReference type="Pfam" id="PF00889"/>
    </source>
</evidence>
<evidence type="ECO:0000256" key="3">
    <source>
        <dbReference type="ARBA" id="ARBA00022490"/>
    </source>
</evidence>
<dbReference type="NCBIfam" id="TIGR00116">
    <property type="entry name" value="tsf"/>
    <property type="match status" value="1"/>
</dbReference>
<dbReference type="RefSeq" id="WP_085784731.1">
    <property type="nucleotide sequence ID" value="NZ_CP008743.1"/>
</dbReference>
<evidence type="ECO:0000256" key="7">
    <source>
        <dbReference type="RuleBase" id="RU000642"/>
    </source>
</evidence>
<evidence type="ECO:0000256" key="2">
    <source>
        <dbReference type="ARBA" id="ARBA00016956"/>
    </source>
</evidence>
<comment type="subcellular location">
    <subcellularLocation>
        <location evidence="6 8">Cytoplasm</location>
    </subcellularLocation>
</comment>